<evidence type="ECO:0000313" key="1">
    <source>
        <dbReference type="EMBL" id="PIE63421.1"/>
    </source>
</evidence>
<comment type="caution">
    <text evidence="1">The sequence shown here is derived from an EMBL/GenBank/DDBJ whole genome shotgun (WGS) entry which is preliminary data.</text>
</comment>
<accession>A0A2G6MTV3</accession>
<dbReference type="Proteomes" id="UP000231203">
    <property type="component" value="Unassembled WGS sequence"/>
</dbReference>
<organism evidence="1 2">
    <name type="scientific">Desulfobacter postgatei</name>
    <dbReference type="NCBI Taxonomy" id="2293"/>
    <lineage>
        <taxon>Bacteria</taxon>
        <taxon>Pseudomonadati</taxon>
        <taxon>Thermodesulfobacteriota</taxon>
        <taxon>Desulfobacteria</taxon>
        <taxon>Desulfobacterales</taxon>
        <taxon>Desulfobacteraceae</taxon>
        <taxon>Desulfobacter</taxon>
    </lineage>
</organism>
<dbReference type="EMBL" id="PDTI01000007">
    <property type="protein sequence ID" value="PIE63421.1"/>
    <property type="molecule type" value="Genomic_DNA"/>
</dbReference>
<reference evidence="1 2" key="1">
    <citation type="submission" date="2017-10" db="EMBL/GenBank/DDBJ databases">
        <title>Novel microbial diversity and functional potential in the marine mammal oral microbiome.</title>
        <authorList>
            <person name="Dudek N.K."/>
            <person name="Sun C.L."/>
            <person name="Burstein D."/>
            <person name="Kantor R.S."/>
            <person name="Aliaga Goltsman D.S."/>
            <person name="Bik E.M."/>
            <person name="Thomas B.C."/>
            <person name="Banfield J.F."/>
            <person name="Relman D.A."/>
        </authorList>
    </citation>
    <scope>NUCLEOTIDE SEQUENCE [LARGE SCALE GENOMIC DNA]</scope>
    <source>
        <strain evidence="1">DOLJORAL78_47_202</strain>
    </source>
</reference>
<name>A0A2G6MTV3_9BACT</name>
<proteinExistence type="predicted"/>
<evidence type="ECO:0000313" key="2">
    <source>
        <dbReference type="Proteomes" id="UP000231203"/>
    </source>
</evidence>
<dbReference type="AlphaFoldDB" id="A0A2G6MTV3"/>
<protein>
    <submittedName>
        <fullName evidence="1">Uncharacterized protein</fullName>
    </submittedName>
</protein>
<sequence length="62" mass="6897">MIKIKSPIYLSFKSPLACLDGGLKSGVSVANLIQIMGLKRQKKLGSQNFLIVFPENYKRKSV</sequence>
<gene>
    <name evidence="1" type="ORF">CSA25_00340</name>
</gene>